<keyword evidence="1" id="KW-0732">Signal</keyword>
<feature type="signal peptide" evidence="1">
    <location>
        <begin position="1"/>
        <end position="20"/>
    </location>
</feature>
<dbReference type="RefSeq" id="WP_147648334.1">
    <property type="nucleotide sequence ID" value="NZ_CP042806.1"/>
</dbReference>
<evidence type="ECO:0000256" key="1">
    <source>
        <dbReference type="SAM" id="SignalP"/>
    </source>
</evidence>
<evidence type="ECO:0000313" key="3">
    <source>
        <dbReference type="Proteomes" id="UP000321820"/>
    </source>
</evidence>
<name>A0A5B9EGF0_9BACT</name>
<gene>
    <name evidence="2" type="ORF">FTW19_14715</name>
</gene>
<dbReference type="AlphaFoldDB" id="A0A5B9EGF0"/>
<accession>A0A5B9EGF0</accession>
<proteinExistence type="predicted"/>
<dbReference type="KEGG" id="talb:FTW19_14715"/>
<protein>
    <submittedName>
        <fullName evidence="2">Uncharacterized protein</fullName>
    </submittedName>
</protein>
<evidence type="ECO:0000313" key="2">
    <source>
        <dbReference type="EMBL" id="QEE29136.1"/>
    </source>
</evidence>
<organism evidence="2 3">
    <name type="scientific">Terriglobus albidus</name>
    <dbReference type="NCBI Taxonomy" id="1592106"/>
    <lineage>
        <taxon>Bacteria</taxon>
        <taxon>Pseudomonadati</taxon>
        <taxon>Acidobacteriota</taxon>
        <taxon>Terriglobia</taxon>
        <taxon>Terriglobales</taxon>
        <taxon>Acidobacteriaceae</taxon>
        <taxon>Terriglobus</taxon>
    </lineage>
</organism>
<dbReference type="EMBL" id="CP042806">
    <property type="protein sequence ID" value="QEE29136.1"/>
    <property type="molecule type" value="Genomic_DNA"/>
</dbReference>
<feature type="chain" id="PRO_5022862262" evidence="1">
    <location>
        <begin position="21"/>
        <end position="104"/>
    </location>
</feature>
<reference evidence="2 3" key="1">
    <citation type="submission" date="2019-08" db="EMBL/GenBank/DDBJ databases">
        <title>Complete genome sequence of Terriglobus albidus strain ORNL.</title>
        <authorList>
            <person name="Podar M."/>
        </authorList>
    </citation>
    <scope>NUCLEOTIDE SEQUENCE [LARGE SCALE GENOMIC DNA]</scope>
    <source>
        <strain evidence="2 3">ORNL</strain>
    </source>
</reference>
<keyword evidence="3" id="KW-1185">Reference proteome</keyword>
<sequence>MIRSLTKTAVVFFLASAVFAGGKSRSLFCVPVSPAARGSWVAKAELALDTGLKTVHYYRARAITGEQVLELTNNPEEKGRCENELDAATRWLTAQAVPCAVKLS</sequence>
<dbReference type="Proteomes" id="UP000321820">
    <property type="component" value="Chromosome"/>
</dbReference>